<feature type="domain" description="DUF2470" evidence="1">
    <location>
        <begin position="182"/>
        <end position="248"/>
    </location>
</feature>
<organism evidence="3 4">
    <name type="scientific">Fulvimarina pelagi HTCC2506</name>
    <dbReference type="NCBI Taxonomy" id="314231"/>
    <lineage>
        <taxon>Bacteria</taxon>
        <taxon>Pseudomonadati</taxon>
        <taxon>Pseudomonadota</taxon>
        <taxon>Alphaproteobacteria</taxon>
        <taxon>Hyphomicrobiales</taxon>
        <taxon>Aurantimonadaceae</taxon>
        <taxon>Fulvimarina</taxon>
    </lineage>
</organism>
<dbReference type="eggNOG" id="COG0748">
    <property type="taxonomic scope" value="Bacteria"/>
</dbReference>
<evidence type="ECO:0008006" key="5">
    <source>
        <dbReference type="Google" id="ProtNLM"/>
    </source>
</evidence>
<dbReference type="InterPro" id="IPR019595">
    <property type="entry name" value="DUF2470"/>
</dbReference>
<dbReference type="Proteomes" id="UP000004310">
    <property type="component" value="Unassembled WGS sequence"/>
</dbReference>
<name>Q0G774_9HYPH</name>
<gene>
    <name evidence="3" type="ORF">FP2506_06611</name>
</gene>
<dbReference type="Gene3D" id="3.20.180.10">
    <property type="entry name" value="PNP-oxidase-like"/>
    <property type="match status" value="1"/>
</dbReference>
<dbReference type="HOGENOM" id="CLU_053419_1_2_5"/>
<dbReference type="PANTHER" id="PTHR13343">
    <property type="entry name" value="CREG1 PROTEIN"/>
    <property type="match status" value="1"/>
</dbReference>
<dbReference type="GO" id="GO:0005737">
    <property type="term" value="C:cytoplasm"/>
    <property type="evidence" value="ECO:0007669"/>
    <property type="project" value="UniProtKB-ARBA"/>
</dbReference>
<dbReference type="SUPFAM" id="SSF50475">
    <property type="entry name" value="FMN-binding split barrel"/>
    <property type="match status" value="1"/>
</dbReference>
<evidence type="ECO:0000259" key="2">
    <source>
        <dbReference type="Pfam" id="PF13883"/>
    </source>
</evidence>
<evidence type="ECO:0000259" key="1">
    <source>
        <dbReference type="Pfam" id="PF10615"/>
    </source>
</evidence>
<accession>Q0G774</accession>
<dbReference type="InterPro" id="IPR055343">
    <property type="entry name" value="CREG_beta-barrel"/>
</dbReference>
<dbReference type="InterPro" id="IPR012349">
    <property type="entry name" value="Split_barrel_FMN-bd"/>
</dbReference>
<comment type="caution">
    <text evidence="3">The sequence shown here is derived from an EMBL/GenBank/DDBJ whole genome shotgun (WGS) entry which is preliminary data.</text>
</comment>
<dbReference type="Pfam" id="PF10615">
    <property type="entry name" value="DUF2470"/>
    <property type="match status" value="1"/>
</dbReference>
<keyword evidence="4" id="KW-1185">Reference proteome</keyword>
<dbReference type="EMBL" id="AATP01000001">
    <property type="protein sequence ID" value="EAU42490.1"/>
    <property type="molecule type" value="Genomic_DNA"/>
</dbReference>
<dbReference type="Pfam" id="PF13883">
    <property type="entry name" value="CREG_beta-barrel"/>
    <property type="match status" value="1"/>
</dbReference>
<reference evidence="3 4" key="1">
    <citation type="journal article" date="2010" name="J. Bacteriol.">
        <title>Genome sequence of Fulvimarina pelagi HTCC2506T, a Mn(II)-oxidizing alphaproteobacterium possessing an aerobic anoxygenic photosynthetic gene cluster and Xanthorhodopsin.</title>
        <authorList>
            <person name="Kang I."/>
            <person name="Oh H.M."/>
            <person name="Lim S.I."/>
            <person name="Ferriera S."/>
            <person name="Giovannoni S.J."/>
            <person name="Cho J.C."/>
        </authorList>
    </citation>
    <scope>NUCLEOTIDE SEQUENCE [LARGE SCALE GENOMIC DNA]</scope>
    <source>
        <strain evidence="3 4">HTCC2506</strain>
    </source>
</reference>
<dbReference type="STRING" id="217511.GCA_001463845_00101"/>
<evidence type="ECO:0000313" key="4">
    <source>
        <dbReference type="Proteomes" id="UP000004310"/>
    </source>
</evidence>
<dbReference type="Gene3D" id="2.30.110.10">
    <property type="entry name" value="Electron Transport, Fmn-binding Protein, Chain A"/>
    <property type="match status" value="1"/>
</dbReference>
<dbReference type="AlphaFoldDB" id="Q0G774"/>
<dbReference type="PANTHER" id="PTHR13343:SF17">
    <property type="entry name" value="CELLULAR REPRESSOR OF E1A-STIMULATED GENES, ISOFORM A"/>
    <property type="match status" value="1"/>
</dbReference>
<feature type="domain" description="CREG-like beta-barrel" evidence="2">
    <location>
        <begin position="24"/>
        <end position="160"/>
    </location>
</feature>
<sequence length="252" mass="27863">MQAQTIMNDETKTPLTQPVDDDVRKLARHLSRSARFGALSVLRPEDGFPSVSRVLSATDFIGRPVLLISGLSLHSRALAADTRCSLLLGEPAKGDPLAHPRLSICANARLVEPQSNDRQELRTRFLARHPKAELYVDFPDFRFVVLEPVEASLNGGFARAYDLKADDLVDDRLAELEMAAIRAVDHMNTDHSDAVDRIASNNGEGQTGWRIATADRWGFEIARSDRLIRIEFRSDPAAGGGYRQAFVELVSS</sequence>
<proteinExistence type="predicted"/>
<protein>
    <recommendedName>
        <fullName evidence="5">DUF2470 domain-containing protein</fullName>
    </recommendedName>
</protein>
<dbReference type="InterPro" id="IPR037119">
    <property type="entry name" value="Haem_oxidase_HugZ-like_sf"/>
</dbReference>
<evidence type="ECO:0000313" key="3">
    <source>
        <dbReference type="EMBL" id="EAU42490.1"/>
    </source>
</evidence>